<accession>A0A368FY75</accession>
<keyword evidence="2" id="KW-1185">Reference proteome</keyword>
<proteinExistence type="predicted"/>
<dbReference type="AlphaFoldDB" id="A0A368FY75"/>
<name>A0A368FY75_ANCCA</name>
<dbReference type="Proteomes" id="UP000252519">
    <property type="component" value="Unassembled WGS sequence"/>
</dbReference>
<comment type="caution">
    <text evidence="1">The sequence shown here is derived from an EMBL/GenBank/DDBJ whole genome shotgun (WGS) entry which is preliminary data.</text>
</comment>
<gene>
    <name evidence="1" type="ORF">ANCCAN_17686</name>
</gene>
<organism evidence="1 2">
    <name type="scientific">Ancylostoma caninum</name>
    <name type="common">Dog hookworm</name>
    <dbReference type="NCBI Taxonomy" id="29170"/>
    <lineage>
        <taxon>Eukaryota</taxon>
        <taxon>Metazoa</taxon>
        <taxon>Ecdysozoa</taxon>
        <taxon>Nematoda</taxon>
        <taxon>Chromadorea</taxon>
        <taxon>Rhabditida</taxon>
        <taxon>Rhabditina</taxon>
        <taxon>Rhabditomorpha</taxon>
        <taxon>Strongyloidea</taxon>
        <taxon>Ancylostomatidae</taxon>
        <taxon>Ancylostomatinae</taxon>
        <taxon>Ancylostoma</taxon>
    </lineage>
</organism>
<feature type="non-terminal residue" evidence="1">
    <location>
        <position position="1"/>
    </location>
</feature>
<reference evidence="1 2" key="1">
    <citation type="submission" date="2014-10" db="EMBL/GenBank/DDBJ databases">
        <title>Draft genome of the hookworm Ancylostoma caninum.</title>
        <authorList>
            <person name="Mitreva M."/>
        </authorList>
    </citation>
    <scope>NUCLEOTIDE SEQUENCE [LARGE SCALE GENOMIC DNA]</scope>
    <source>
        <strain evidence="1 2">Baltimore</strain>
    </source>
</reference>
<protein>
    <submittedName>
        <fullName evidence="1">Uncharacterized protein</fullName>
    </submittedName>
</protein>
<evidence type="ECO:0000313" key="1">
    <source>
        <dbReference type="EMBL" id="RCN36438.1"/>
    </source>
</evidence>
<sequence length="200" mass="24023">LFQEKSDKSSRELEVQLLDARNILRSRFHYCTSQWQDEDFPRDHLRSGLVTEYWHEALHTARELYPDSLECLMEMKPLLQKHKRLAQAVEQRRIDEDEKISASLDEFLTRNQVQELRYLHEHGHSDSVEKALDQYFEGLPSSRKNILIAEFLDYDSKPKRVQRDTIQPIQILEYDDEVLEPEPLRPEWLAWQTPRHVRRS</sequence>
<evidence type="ECO:0000313" key="2">
    <source>
        <dbReference type="Proteomes" id="UP000252519"/>
    </source>
</evidence>
<dbReference type="OrthoDB" id="5985440at2759"/>
<dbReference type="STRING" id="29170.A0A368FY75"/>
<dbReference type="EMBL" id="JOJR01000557">
    <property type="protein sequence ID" value="RCN36438.1"/>
    <property type="molecule type" value="Genomic_DNA"/>
</dbReference>